<evidence type="ECO:0000313" key="2">
    <source>
        <dbReference type="EMBL" id="KII73153.1"/>
    </source>
</evidence>
<proteinExistence type="predicted"/>
<dbReference type="AlphaFoldDB" id="A0A0C2JUT0"/>
<feature type="transmembrane region" description="Helical" evidence="1">
    <location>
        <begin position="24"/>
        <end position="48"/>
    </location>
</feature>
<keyword evidence="3" id="KW-1185">Reference proteome</keyword>
<dbReference type="EMBL" id="JWZT01000947">
    <property type="protein sequence ID" value="KII73153.1"/>
    <property type="molecule type" value="Genomic_DNA"/>
</dbReference>
<comment type="caution">
    <text evidence="2">The sequence shown here is derived from an EMBL/GenBank/DDBJ whole genome shotgun (WGS) entry which is preliminary data.</text>
</comment>
<sequence length="112" mass="13330">MCGRKIKQNNEVQEKHTMVSDFELYMSMTLSFAFIVIYDVTFTFSLLIDAPYVNQRIEYFRDVFEHYVNNYIAHENFKHDFRKNPAGDDIVIDLGARFEMDTRSIAVIWCLK</sequence>
<evidence type="ECO:0000313" key="3">
    <source>
        <dbReference type="Proteomes" id="UP000031668"/>
    </source>
</evidence>
<dbReference type="Proteomes" id="UP000031668">
    <property type="component" value="Unassembled WGS sequence"/>
</dbReference>
<evidence type="ECO:0000256" key="1">
    <source>
        <dbReference type="SAM" id="Phobius"/>
    </source>
</evidence>
<name>A0A0C2JUT0_THEKT</name>
<keyword evidence="1" id="KW-0472">Membrane</keyword>
<organism evidence="2 3">
    <name type="scientific">Thelohanellus kitauei</name>
    <name type="common">Myxosporean</name>
    <dbReference type="NCBI Taxonomy" id="669202"/>
    <lineage>
        <taxon>Eukaryota</taxon>
        <taxon>Metazoa</taxon>
        <taxon>Cnidaria</taxon>
        <taxon>Myxozoa</taxon>
        <taxon>Myxosporea</taxon>
        <taxon>Bivalvulida</taxon>
        <taxon>Platysporina</taxon>
        <taxon>Myxobolidae</taxon>
        <taxon>Thelohanellus</taxon>
    </lineage>
</organism>
<keyword evidence="1" id="KW-1133">Transmembrane helix</keyword>
<keyword evidence="1" id="KW-0812">Transmembrane</keyword>
<protein>
    <submittedName>
        <fullName evidence="2">Uncharacterized protein</fullName>
    </submittedName>
</protein>
<accession>A0A0C2JUT0</accession>
<reference evidence="2 3" key="1">
    <citation type="journal article" date="2014" name="Genome Biol. Evol.">
        <title>The genome of the myxosporean Thelohanellus kitauei shows adaptations to nutrient acquisition within its fish host.</title>
        <authorList>
            <person name="Yang Y."/>
            <person name="Xiong J."/>
            <person name="Zhou Z."/>
            <person name="Huo F."/>
            <person name="Miao W."/>
            <person name="Ran C."/>
            <person name="Liu Y."/>
            <person name="Zhang J."/>
            <person name="Feng J."/>
            <person name="Wang M."/>
            <person name="Wang M."/>
            <person name="Wang L."/>
            <person name="Yao B."/>
        </authorList>
    </citation>
    <scope>NUCLEOTIDE SEQUENCE [LARGE SCALE GENOMIC DNA]</scope>
    <source>
        <strain evidence="2">Wuqing</strain>
    </source>
</reference>
<gene>
    <name evidence="2" type="ORF">RF11_16488</name>
</gene>